<dbReference type="RefSeq" id="WP_345371852.1">
    <property type="nucleotide sequence ID" value="NZ_BAABJX010000033.1"/>
</dbReference>
<protein>
    <submittedName>
        <fullName evidence="5">BamA/TamA family outer membrane protein</fullName>
    </submittedName>
</protein>
<evidence type="ECO:0000256" key="3">
    <source>
        <dbReference type="SAM" id="SignalP"/>
    </source>
</evidence>
<gene>
    <name evidence="5" type="ORF">GCM10023331_22620</name>
</gene>
<dbReference type="EMBL" id="BAABJX010000033">
    <property type="protein sequence ID" value="GAA4836883.1"/>
    <property type="molecule type" value="Genomic_DNA"/>
</dbReference>
<evidence type="ECO:0000313" key="6">
    <source>
        <dbReference type="Proteomes" id="UP001500298"/>
    </source>
</evidence>
<dbReference type="Gene3D" id="2.40.160.50">
    <property type="entry name" value="membrane protein fhac: a member of the omp85/tpsb transporter family"/>
    <property type="match status" value="1"/>
</dbReference>
<keyword evidence="2" id="KW-0472">Membrane</keyword>
<dbReference type="Pfam" id="PF01103">
    <property type="entry name" value="Omp85"/>
    <property type="match status" value="1"/>
</dbReference>
<feature type="domain" description="Bacterial surface antigen (D15)" evidence="4">
    <location>
        <begin position="110"/>
        <end position="366"/>
    </location>
</feature>
<comment type="subcellular location">
    <subcellularLocation>
        <location evidence="1">Membrane</location>
    </subcellularLocation>
</comment>
<feature type="chain" id="PRO_5047516762" evidence="3">
    <location>
        <begin position="20"/>
        <end position="368"/>
    </location>
</feature>
<evidence type="ECO:0000313" key="5">
    <source>
        <dbReference type="EMBL" id="GAA4836883.1"/>
    </source>
</evidence>
<evidence type="ECO:0000259" key="4">
    <source>
        <dbReference type="Pfam" id="PF01103"/>
    </source>
</evidence>
<evidence type="ECO:0000256" key="1">
    <source>
        <dbReference type="ARBA" id="ARBA00004370"/>
    </source>
</evidence>
<comment type="caution">
    <text evidence="5">The sequence shown here is derived from an EMBL/GenBank/DDBJ whole genome shotgun (WGS) entry which is preliminary data.</text>
</comment>
<sequence>MKKFLILALLSLYCLNSYGQQKSGEQLIKSDTLSLKKVQLLALPILFYTPETQLAFGAGAEIFLLRKKNRYNSRISSIMFGLIFTTQKQITLDAKPEIYIQDGNYLLDIDFKYKIFPNSFWGLGNDTPQDAEERYNMKSFEIQTAYLKRLPPYMNFGIEYIFQSHEVTEVVENGLLAAEDIVGNTSIRNSGFGFVFNLDNRNSNIVPQSGYFLEYNAQFYNESFGADTNFYKYYFDLRKYFSLNKKSVIALQLYTELSFGTVPFQLKAWYGGAERGRGYFRGRFIDNHMILTQAEYRFRFLPRWEVTAFGTAGEVAALPSDFISDLKGSLGGGLRFQVNKKSPTLIRLDIGFGQEGNQGFYIGVNEVF</sequence>
<evidence type="ECO:0000256" key="2">
    <source>
        <dbReference type="ARBA" id="ARBA00023136"/>
    </source>
</evidence>
<feature type="signal peptide" evidence="3">
    <location>
        <begin position="1"/>
        <end position="19"/>
    </location>
</feature>
<proteinExistence type="predicted"/>
<keyword evidence="6" id="KW-1185">Reference proteome</keyword>
<name>A0ABP9DBL5_9BACT</name>
<keyword evidence="3" id="KW-0732">Signal</keyword>
<reference evidence="6" key="1">
    <citation type="journal article" date="2019" name="Int. J. Syst. Evol. Microbiol.">
        <title>The Global Catalogue of Microorganisms (GCM) 10K type strain sequencing project: providing services to taxonomists for standard genome sequencing and annotation.</title>
        <authorList>
            <consortium name="The Broad Institute Genomics Platform"/>
            <consortium name="The Broad Institute Genome Sequencing Center for Infectious Disease"/>
            <person name="Wu L."/>
            <person name="Ma J."/>
        </authorList>
    </citation>
    <scope>NUCLEOTIDE SEQUENCE [LARGE SCALE GENOMIC DNA]</scope>
    <source>
        <strain evidence="6">JCM 18326</strain>
    </source>
</reference>
<organism evidence="5 6">
    <name type="scientific">Algivirga pacifica</name>
    <dbReference type="NCBI Taxonomy" id="1162670"/>
    <lineage>
        <taxon>Bacteria</taxon>
        <taxon>Pseudomonadati</taxon>
        <taxon>Bacteroidota</taxon>
        <taxon>Cytophagia</taxon>
        <taxon>Cytophagales</taxon>
        <taxon>Flammeovirgaceae</taxon>
        <taxon>Algivirga</taxon>
    </lineage>
</organism>
<dbReference type="Proteomes" id="UP001500298">
    <property type="component" value="Unassembled WGS sequence"/>
</dbReference>
<dbReference type="InterPro" id="IPR000184">
    <property type="entry name" value="Bac_surfAg_D15"/>
</dbReference>
<accession>A0ABP9DBL5</accession>